<name>A0A1X0MZG0_9PSED</name>
<dbReference type="PANTHER" id="PTHR37166">
    <property type="entry name" value="PROTEIN FLAG"/>
    <property type="match status" value="1"/>
</dbReference>
<dbReference type="PANTHER" id="PTHR37166:SF1">
    <property type="entry name" value="PROTEIN FLAG"/>
    <property type="match status" value="1"/>
</dbReference>
<dbReference type="OrthoDB" id="5741693at2"/>
<dbReference type="InterPro" id="IPR035924">
    <property type="entry name" value="FlaG-like_sf"/>
</dbReference>
<dbReference type="Pfam" id="PF03646">
    <property type="entry name" value="FlaG"/>
    <property type="match status" value="1"/>
</dbReference>
<feature type="region of interest" description="Disordered" evidence="1">
    <location>
        <begin position="17"/>
        <end position="58"/>
    </location>
</feature>
<evidence type="ECO:0000313" key="3">
    <source>
        <dbReference type="Proteomes" id="UP000192815"/>
    </source>
</evidence>
<dbReference type="EMBL" id="MUIO01000130">
    <property type="protein sequence ID" value="ORC54561.1"/>
    <property type="molecule type" value="Genomic_DNA"/>
</dbReference>
<feature type="compositionally biased region" description="Low complexity" evidence="1">
    <location>
        <begin position="17"/>
        <end position="27"/>
    </location>
</feature>
<evidence type="ECO:0000256" key="1">
    <source>
        <dbReference type="SAM" id="MobiDB-lite"/>
    </source>
</evidence>
<feature type="compositionally biased region" description="Basic and acidic residues" evidence="1">
    <location>
        <begin position="46"/>
        <end position="58"/>
    </location>
</feature>
<keyword evidence="3" id="KW-1185">Reference proteome</keyword>
<keyword evidence="2" id="KW-0966">Cell projection</keyword>
<dbReference type="STRING" id="1958950.BZK31_25625"/>
<dbReference type="Proteomes" id="UP000192815">
    <property type="component" value="Unassembled WGS sequence"/>
</dbReference>
<keyword evidence="2" id="KW-0969">Cilium</keyword>
<dbReference type="SUPFAM" id="SSF160214">
    <property type="entry name" value="FlaG-like"/>
    <property type="match status" value="1"/>
</dbReference>
<accession>A0A1X0MZG0</accession>
<dbReference type="Gene3D" id="3.30.160.170">
    <property type="entry name" value="FlaG-like"/>
    <property type="match status" value="1"/>
</dbReference>
<proteinExistence type="predicted"/>
<dbReference type="InterPro" id="IPR005186">
    <property type="entry name" value="FlaG"/>
</dbReference>
<keyword evidence="2" id="KW-0282">Flagellum</keyword>
<comment type="caution">
    <text evidence="2">The sequence shown here is derived from an EMBL/GenBank/DDBJ whole genome shotgun (WGS) entry which is preliminary data.</text>
</comment>
<protein>
    <submittedName>
        <fullName evidence="2">Flagellar biosynthesis protein FlaG</fullName>
    </submittedName>
</protein>
<sequence>MDMSVKLNLSYPAVQPASQAPMAAPSVDKPADAKPMERVTAMAESKSSDLPKDDAEDDAKVKAAAEDIQKFFHTVKRNLEFSIDEESGKVIVKVIASDSGEVVRQIPNAEILKLADSLSDANSLLFRARA</sequence>
<dbReference type="RefSeq" id="WP_083186032.1">
    <property type="nucleotide sequence ID" value="NZ_CBCRZR010000003.1"/>
</dbReference>
<organism evidence="2 3">
    <name type="scientific">Pseudomonas floridensis</name>
    <dbReference type="NCBI Taxonomy" id="1958950"/>
    <lineage>
        <taxon>Bacteria</taxon>
        <taxon>Pseudomonadati</taxon>
        <taxon>Pseudomonadota</taxon>
        <taxon>Gammaproteobacteria</taxon>
        <taxon>Pseudomonadales</taxon>
        <taxon>Pseudomonadaceae</taxon>
        <taxon>Pseudomonas</taxon>
    </lineage>
</organism>
<reference evidence="3" key="1">
    <citation type="submission" date="2017-02" db="EMBL/GenBank/DDBJ databases">
        <title>Pseudomonas floridae sp. nov., a novel pathogenic bacterial species isolated from tomato.</title>
        <authorList>
            <person name="Timilsina S."/>
            <person name="Vallad G.E."/>
            <person name="Jones J.B."/>
        </authorList>
    </citation>
    <scope>NUCLEOTIDE SEQUENCE [LARGE SCALE GENOMIC DNA]</scope>
    <source>
        <strain evidence="3">GEV388</strain>
    </source>
</reference>
<dbReference type="AlphaFoldDB" id="A0A1X0MZG0"/>
<evidence type="ECO:0000313" key="2">
    <source>
        <dbReference type="EMBL" id="ORC54561.1"/>
    </source>
</evidence>
<gene>
    <name evidence="2" type="ORF">BZK31_25625</name>
</gene>